<comment type="caution">
    <text evidence="3">The sequence shown here is derived from an EMBL/GenBank/DDBJ whole genome shotgun (WGS) entry which is preliminary data.</text>
</comment>
<dbReference type="RefSeq" id="WP_343936811.1">
    <property type="nucleotide sequence ID" value="NZ_BAAABU010000016.1"/>
</dbReference>
<dbReference type="Gene3D" id="3.30.470.10">
    <property type="match status" value="1"/>
</dbReference>
<dbReference type="GO" id="GO:0008483">
    <property type="term" value="F:transaminase activity"/>
    <property type="evidence" value="ECO:0007669"/>
    <property type="project" value="UniProtKB-KW"/>
</dbReference>
<dbReference type="PANTHER" id="PTHR42743:SF11">
    <property type="entry name" value="AMINODEOXYCHORISMATE LYASE"/>
    <property type="match status" value="1"/>
</dbReference>
<dbReference type="Proteomes" id="UP001500416">
    <property type="component" value="Unassembled WGS sequence"/>
</dbReference>
<dbReference type="InterPro" id="IPR050571">
    <property type="entry name" value="Class-IV_PLP-Dep_Aminotrnsfr"/>
</dbReference>
<dbReference type="Gene3D" id="3.20.10.10">
    <property type="entry name" value="D-amino Acid Aminotransferase, subunit A, domain 2"/>
    <property type="match status" value="1"/>
</dbReference>
<comment type="similarity">
    <text evidence="1">Belongs to the class-IV pyridoxal-phosphate-dependent aminotransferase family.</text>
</comment>
<evidence type="ECO:0000256" key="1">
    <source>
        <dbReference type="ARBA" id="ARBA00009320"/>
    </source>
</evidence>
<organism evidence="3 4">
    <name type="scientific">Saccharothrix mutabilis subsp. mutabilis</name>
    <dbReference type="NCBI Taxonomy" id="66855"/>
    <lineage>
        <taxon>Bacteria</taxon>
        <taxon>Bacillati</taxon>
        <taxon>Actinomycetota</taxon>
        <taxon>Actinomycetes</taxon>
        <taxon>Pseudonocardiales</taxon>
        <taxon>Pseudonocardiaceae</taxon>
        <taxon>Saccharothrix</taxon>
    </lineage>
</organism>
<dbReference type="InterPro" id="IPR043132">
    <property type="entry name" value="BCAT-like_C"/>
</dbReference>
<dbReference type="InterPro" id="IPR001544">
    <property type="entry name" value="Aminotrans_IV"/>
</dbReference>
<feature type="region of interest" description="Disordered" evidence="2">
    <location>
        <begin position="290"/>
        <end position="309"/>
    </location>
</feature>
<dbReference type="InterPro" id="IPR036038">
    <property type="entry name" value="Aminotransferase-like"/>
</dbReference>
<protein>
    <submittedName>
        <fullName evidence="3">D-amino acid aminotransferase</fullName>
    </submittedName>
</protein>
<name>A0ABN0UES3_9PSEU</name>
<reference evidence="3 4" key="1">
    <citation type="journal article" date="2019" name="Int. J. Syst. Evol. Microbiol.">
        <title>The Global Catalogue of Microorganisms (GCM) 10K type strain sequencing project: providing services to taxonomists for standard genome sequencing and annotation.</title>
        <authorList>
            <consortium name="The Broad Institute Genomics Platform"/>
            <consortium name="The Broad Institute Genome Sequencing Center for Infectious Disease"/>
            <person name="Wu L."/>
            <person name="Ma J."/>
        </authorList>
    </citation>
    <scope>NUCLEOTIDE SEQUENCE [LARGE SCALE GENOMIC DNA]</scope>
    <source>
        <strain evidence="3 4">JCM 3380</strain>
    </source>
</reference>
<dbReference type="Pfam" id="PF01063">
    <property type="entry name" value="Aminotran_4"/>
    <property type="match status" value="1"/>
</dbReference>
<keyword evidence="3" id="KW-0808">Transferase</keyword>
<dbReference type="EMBL" id="BAAABU010000016">
    <property type="protein sequence ID" value="GAA0248197.1"/>
    <property type="molecule type" value="Genomic_DNA"/>
</dbReference>
<evidence type="ECO:0000313" key="3">
    <source>
        <dbReference type="EMBL" id="GAA0248197.1"/>
    </source>
</evidence>
<evidence type="ECO:0000313" key="4">
    <source>
        <dbReference type="Proteomes" id="UP001500416"/>
    </source>
</evidence>
<accession>A0ABN0UES3</accession>
<keyword evidence="4" id="KW-1185">Reference proteome</keyword>
<dbReference type="PANTHER" id="PTHR42743">
    <property type="entry name" value="AMINO-ACID AMINOTRANSFERASE"/>
    <property type="match status" value="1"/>
</dbReference>
<gene>
    <name evidence="3" type="ORF">GCM10010492_54990</name>
</gene>
<dbReference type="SUPFAM" id="SSF56752">
    <property type="entry name" value="D-aminoacid aminotransferase-like PLP-dependent enzymes"/>
    <property type="match status" value="1"/>
</dbReference>
<proteinExistence type="inferred from homology"/>
<keyword evidence="3" id="KW-0032">Aminotransferase</keyword>
<dbReference type="InterPro" id="IPR043131">
    <property type="entry name" value="BCAT-like_N"/>
</dbReference>
<feature type="region of interest" description="Disordered" evidence="2">
    <location>
        <begin position="261"/>
        <end position="280"/>
    </location>
</feature>
<evidence type="ECO:0000256" key="2">
    <source>
        <dbReference type="SAM" id="MobiDB-lite"/>
    </source>
</evidence>
<sequence>MDEVAQGVAFVDGRFRPVGEARISVLDMALTKGDSTYDVVHVWKGRFYRLDSHLDRFQASMNALRLDPGLTRRQIEDVLHECVSRAGLRDAYVSMTCTRGRTTVPGSRDIRNARNGFYAFAVPFVWITTPEQQEHGASLWISSRPRIAPESVDPAVKNYHWLDIQMAQFEAYDHDAQLVVLRDQSGGITEGAGYNIFAFVDDRWVTPKNGVLGGITRQSVIELLAEDGVALDEGHLSADAVLRATEVVVTSTAGGVMPVTEVNGRPVGSGRPGPHTRRLRDRYWARHGDDRWSTPVRPSRPMQLPEVFD</sequence>